<dbReference type="PROSITE" id="PS00154">
    <property type="entry name" value="ATPASE_E1_E2"/>
    <property type="match status" value="1"/>
</dbReference>
<comment type="catalytic activity">
    <reaction evidence="7">
        <text>ATP + H2O + phospholipidSide 1 = ADP + phosphate + phospholipidSide 2.</text>
        <dbReference type="EC" id="7.6.2.1"/>
    </reaction>
</comment>
<dbReference type="InterPro" id="IPR023299">
    <property type="entry name" value="ATPase_P-typ_cyto_dom_N"/>
</dbReference>
<feature type="region of interest" description="Disordered" evidence="8">
    <location>
        <begin position="449"/>
        <end position="488"/>
    </location>
</feature>
<keyword evidence="6 7" id="KW-0460">Magnesium</keyword>
<keyword evidence="2 7" id="KW-1133">Transmembrane helix</keyword>
<dbReference type="Pfam" id="PF00300">
    <property type="entry name" value="His_Phos_1"/>
    <property type="match status" value="1"/>
</dbReference>
<feature type="region of interest" description="Disordered" evidence="8">
    <location>
        <begin position="262"/>
        <end position="293"/>
    </location>
</feature>
<comment type="caution">
    <text evidence="10">The sequence shown here is derived from an EMBL/GenBank/DDBJ whole genome shotgun (WGS) entry which is preliminary data.</text>
</comment>
<dbReference type="Pfam" id="PF13246">
    <property type="entry name" value="Cation_ATPase"/>
    <property type="match status" value="1"/>
</dbReference>
<dbReference type="InterPro" id="IPR036412">
    <property type="entry name" value="HAD-like_sf"/>
</dbReference>
<dbReference type="Gene3D" id="3.40.50.1240">
    <property type="entry name" value="Phosphoglycerate mutase-like"/>
    <property type="match status" value="1"/>
</dbReference>
<feature type="binding site" evidence="5">
    <location>
        <position position="873"/>
    </location>
    <ligand>
        <name>ATP</name>
        <dbReference type="ChEBI" id="CHEBI:30616"/>
    </ligand>
</feature>
<dbReference type="InterPro" id="IPR029033">
    <property type="entry name" value="His_PPase_superfam"/>
</dbReference>
<feature type="binding site" evidence="6">
    <location>
        <position position="644"/>
    </location>
    <ligand>
        <name>Mg(2+)</name>
        <dbReference type="ChEBI" id="CHEBI:18420"/>
    </ligand>
</feature>
<dbReference type="CDD" id="cd07067">
    <property type="entry name" value="HP_PGM_like"/>
    <property type="match status" value="1"/>
</dbReference>
<dbReference type="GO" id="GO:0005768">
    <property type="term" value="C:endosome"/>
    <property type="evidence" value="ECO:0007669"/>
    <property type="project" value="TreeGrafter"/>
</dbReference>
<keyword evidence="1 7" id="KW-0812">Transmembrane</keyword>
<evidence type="ECO:0000256" key="3">
    <source>
        <dbReference type="ARBA" id="ARBA00023136"/>
    </source>
</evidence>
<accession>A0A4U0UQR2</accession>
<dbReference type="SUPFAM" id="SSF53254">
    <property type="entry name" value="Phosphoglycerate mutase-like"/>
    <property type="match status" value="1"/>
</dbReference>
<dbReference type="PANTHER" id="PTHR24092:SF5">
    <property type="entry name" value="PHOSPHOLIPID-TRANSPORTING ATPASE"/>
    <property type="match status" value="1"/>
</dbReference>
<dbReference type="GO" id="GO:0000287">
    <property type="term" value="F:magnesium ion binding"/>
    <property type="evidence" value="ECO:0007669"/>
    <property type="project" value="UniProtKB-UniRule"/>
</dbReference>
<dbReference type="Gene3D" id="3.40.1110.10">
    <property type="entry name" value="Calcium-transporting ATPase, cytoplasmic domain N"/>
    <property type="match status" value="1"/>
</dbReference>
<name>A0A4U0UQR2_9PEZI</name>
<feature type="region of interest" description="Disordered" evidence="8">
    <location>
        <begin position="1"/>
        <end position="91"/>
    </location>
</feature>
<dbReference type="InterPro" id="IPR008250">
    <property type="entry name" value="ATPase_P-typ_transduc_dom_A_sf"/>
</dbReference>
<dbReference type="SUPFAM" id="SSF56784">
    <property type="entry name" value="HAD-like"/>
    <property type="match status" value="1"/>
</dbReference>
<feature type="binding site" evidence="5">
    <location>
        <position position="643"/>
    </location>
    <ligand>
        <name>ATP</name>
        <dbReference type="ChEBI" id="CHEBI:30616"/>
    </ligand>
</feature>
<dbReference type="SUPFAM" id="SSF81665">
    <property type="entry name" value="Calcium ATPase, transmembrane domain M"/>
    <property type="match status" value="1"/>
</dbReference>
<dbReference type="SMART" id="SM00855">
    <property type="entry name" value="PGAM"/>
    <property type="match status" value="1"/>
</dbReference>
<reference evidence="10 11" key="1">
    <citation type="submission" date="2017-03" db="EMBL/GenBank/DDBJ databases">
        <title>Genomes of endolithic fungi from Antarctica.</title>
        <authorList>
            <person name="Coleine C."/>
            <person name="Masonjones S."/>
            <person name="Stajich J.E."/>
        </authorList>
    </citation>
    <scope>NUCLEOTIDE SEQUENCE [LARGE SCALE GENOMIC DNA]</scope>
    <source>
        <strain evidence="10 11">CCFEE 5311</strain>
    </source>
</reference>
<evidence type="ECO:0000256" key="2">
    <source>
        <dbReference type="ARBA" id="ARBA00022989"/>
    </source>
</evidence>
<dbReference type="GO" id="GO:0140326">
    <property type="term" value="F:ATPase-coupled intramembrane lipid transporter activity"/>
    <property type="evidence" value="ECO:0007669"/>
    <property type="project" value="UniProtKB-EC"/>
</dbReference>
<comment type="similarity">
    <text evidence="7">Belongs to the cation transport ATPase (P-type) (TC 3.A.3) family. Type IV subfamily.</text>
</comment>
<keyword evidence="5 7" id="KW-0547">Nucleotide-binding</keyword>
<evidence type="ECO:0000256" key="6">
    <source>
        <dbReference type="PIRSR" id="PIRSR606539-3"/>
    </source>
</evidence>
<dbReference type="STRING" id="329885.A0A4U0UQR2"/>
<dbReference type="FunFam" id="3.40.1110.10:FF:000067">
    <property type="entry name" value="Phospholipid-transporting ATPase"/>
    <property type="match status" value="1"/>
</dbReference>
<evidence type="ECO:0000256" key="7">
    <source>
        <dbReference type="RuleBase" id="RU362033"/>
    </source>
</evidence>
<feature type="binding site" evidence="5">
    <location>
        <position position="644"/>
    </location>
    <ligand>
        <name>ATP</name>
        <dbReference type="ChEBI" id="CHEBI:30616"/>
    </ligand>
</feature>
<evidence type="ECO:0000256" key="8">
    <source>
        <dbReference type="SAM" id="MobiDB-lite"/>
    </source>
</evidence>
<evidence type="ECO:0000313" key="10">
    <source>
        <dbReference type="EMBL" id="TKA38043.1"/>
    </source>
</evidence>
<feature type="binding site" evidence="5">
    <location>
        <position position="642"/>
    </location>
    <ligand>
        <name>ATP</name>
        <dbReference type="ChEBI" id="CHEBI:30616"/>
    </ligand>
</feature>
<dbReference type="InterPro" id="IPR023298">
    <property type="entry name" value="ATPase_P-typ_TM_dom_sf"/>
</dbReference>
<feature type="binding site" evidence="6">
    <location>
        <position position="1067"/>
    </location>
    <ligand>
        <name>Mg(2+)</name>
        <dbReference type="ChEBI" id="CHEBI:18420"/>
    </ligand>
</feature>
<comment type="caution">
    <text evidence="7">Lacks conserved residue(s) required for the propagation of feature annotation.</text>
</comment>
<keyword evidence="3 7" id="KW-0472">Membrane</keyword>
<sequence length="1406" mass="151848">MNSANAYHEPPTPDPYADDDDDELDLNELDPVATSRRAPVSHDYGLPLRPLRYGGRRRPREADTEDLGALIDGGDEARRDPGYGEEHEGLLPTANGSARRLSLDPGDSRARRKGISRFLSFTTTTPTSIALPSPTSDSDATTSRIVHVAAPKQTAPHTKYPPNTISNAKYTPWSFLPRTLWNEFKFFFNLYFLLVALSQIVPALRIGYLSTYVAPLAFVVSVTVGKEAVDDLGRRRRDRLANEEGYRVLRLVEGEDEVGGVTGGNKRKVGKTEARKRGKRRRVEGEGGGRVAEAEREEEMVEGLEMPSTRVTEVVKASKDLKVGDVIVLGKDERLPADVVILKSFSTEQITPAAMIETAEVESDTTLVETNDSPSSAPVNETTSDDPSAGGEAFIRTDQLDGETDWKLRLASPLVQNLPASEYGRLRVTAGKPDSKVNEFAGTIELLPKPRIHGQPYDPPIVKPSTRTSSHQAPLDPPSQEPKSSPLNIDNTAWANTVLASPTTVHALILYTGPQTRSALSTSASRSKTGLLEHEINSLTKILCALTATLSLVLVLLETFASPPTTSPTSDASGKGQKWFVAFTRFLILFSTIVPISLRVNLDMGKSVYAFLIQRDTGIPGTVVRTSTIPEDLGRVEFLLTDKTGTLTRNEMVMRRVHVGSVGYGGAEGMEEVGGIVGQVFGGGEGGRGGGGLWTPGQVGLGSGGGGQGATRTRREIGARVRDLVVALAVCHNVTPTVEEDAEGRQSTAYQASSPDEVAIVQWTEAVGLRLAHRDRRSISLQSTRDGRVVIKAEVLHVFPFTSDSKRMGIVVRFLRHTTNDRKRAAERHDAAAEDDGGIAFFQKGADTVMASIVAANDWLDEETGNMAREGLRTLVIGCKSLSTTQYAAFSSAYTAAALTLSNRDAGMARVVKQHLETNLDLLGVTGVEDKLQPNVKSSLELLRNAGIKIWMLTGDKVETARCIAISSKLVPRNQPIHTITNLSTPSTALSALEPLHANPANTALLIDGSSLATYLTHHPRAFILTALTLPCLIASRCSPSQKAALATLIRAHSPSSHGARIAAIGDNPTTNASTFDYTATNFGLINRTYPSTDGLTANLTQWQKFEAQVNALNAAAPLNTAYKVLFMGRHGEGVHNAAESYYGTPAWNCYWAELNGNATNEWFDADLTPNGIKQALIAHDFWAHEIAVQKIPYPQSYYTSPLTRCLKTANYTFAGLEFPKYYPFVPTVRELLREGISIHTCDHRRSRTYIHNLFPTWNIDPSLTEYDQIWNVVTAETNAAQDARSKIVLDSIFSSDDHTWISITSHSGEIGSILRVLGHQSFSLSTGAVIPVLVKADTHCAAPPVTSIATLAEGCVCGATVTVGGIVTPIYNVSSDYPSGAGFQATDLPLGPTTSIAAAPSTYGA</sequence>
<dbReference type="InterPro" id="IPR006539">
    <property type="entry name" value="P-type_ATPase_IV"/>
</dbReference>
<dbReference type="SUPFAM" id="SSF81660">
    <property type="entry name" value="Metal cation-transporting ATPase, ATP-binding domain N"/>
    <property type="match status" value="1"/>
</dbReference>
<dbReference type="GO" id="GO:0005886">
    <property type="term" value="C:plasma membrane"/>
    <property type="evidence" value="ECO:0007669"/>
    <property type="project" value="TreeGrafter"/>
</dbReference>
<comment type="cofactor">
    <cofactor evidence="6">
        <name>Mg(2+)</name>
        <dbReference type="ChEBI" id="CHEBI:18420"/>
    </cofactor>
</comment>
<dbReference type="GO" id="GO:0005524">
    <property type="term" value="F:ATP binding"/>
    <property type="evidence" value="ECO:0007669"/>
    <property type="project" value="UniProtKB-UniRule"/>
</dbReference>
<feature type="binding site" evidence="5">
    <location>
        <position position="954"/>
    </location>
    <ligand>
        <name>ATP</name>
        <dbReference type="ChEBI" id="CHEBI:30616"/>
    </ligand>
</feature>
<evidence type="ECO:0000256" key="5">
    <source>
        <dbReference type="PIRSR" id="PIRSR606539-2"/>
    </source>
</evidence>
<dbReference type="GO" id="GO:0006890">
    <property type="term" value="P:retrograde vesicle-mediated transport, Golgi to endoplasmic reticulum"/>
    <property type="evidence" value="ECO:0007669"/>
    <property type="project" value="TreeGrafter"/>
</dbReference>
<feature type="transmembrane region" description="Helical" evidence="7">
    <location>
        <begin position="186"/>
        <end position="206"/>
    </location>
</feature>
<organism evidence="10 11">
    <name type="scientific">Friedmanniomyces endolithicus</name>
    <dbReference type="NCBI Taxonomy" id="329885"/>
    <lineage>
        <taxon>Eukaryota</taxon>
        <taxon>Fungi</taxon>
        <taxon>Dikarya</taxon>
        <taxon>Ascomycota</taxon>
        <taxon>Pezizomycotina</taxon>
        <taxon>Dothideomycetes</taxon>
        <taxon>Dothideomycetidae</taxon>
        <taxon>Mycosphaerellales</taxon>
        <taxon>Teratosphaeriaceae</taxon>
        <taxon>Friedmanniomyces</taxon>
    </lineage>
</organism>
<feature type="binding site" evidence="5">
    <location>
        <position position="1037"/>
    </location>
    <ligand>
        <name>ATP</name>
        <dbReference type="ChEBI" id="CHEBI:30616"/>
    </ligand>
</feature>
<feature type="binding site" evidence="5">
    <location>
        <position position="844"/>
    </location>
    <ligand>
        <name>ATP</name>
        <dbReference type="ChEBI" id="CHEBI:30616"/>
    </ligand>
</feature>
<dbReference type="InterPro" id="IPR032631">
    <property type="entry name" value="P-type_ATPase_N"/>
</dbReference>
<feature type="binding site" evidence="5">
    <location>
        <position position="956"/>
    </location>
    <ligand>
        <name>ATP</name>
        <dbReference type="ChEBI" id="CHEBI:30616"/>
    </ligand>
</feature>
<dbReference type="Pfam" id="PF16209">
    <property type="entry name" value="PhoLip_ATPase_N"/>
    <property type="match status" value="1"/>
</dbReference>
<feature type="region of interest" description="Disordered" evidence="8">
    <location>
        <begin position="362"/>
        <end position="393"/>
    </location>
</feature>
<dbReference type="Gene3D" id="3.40.50.1000">
    <property type="entry name" value="HAD superfamily/HAD-like"/>
    <property type="match status" value="1"/>
</dbReference>
<keyword evidence="7" id="KW-1278">Translocase</keyword>
<dbReference type="EMBL" id="NAJP01000047">
    <property type="protein sequence ID" value="TKA38043.1"/>
    <property type="molecule type" value="Genomic_DNA"/>
</dbReference>
<feature type="binding site" evidence="5">
    <location>
        <position position="801"/>
    </location>
    <ligand>
        <name>ATP</name>
        <dbReference type="ChEBI" id="CHEBI:30616"/>
    </ligand>
</feature>
<feature type="compositionally biased region" description="Acidic residues" evidence="8">
    <location>
        <begin position="16"/>
        <end position="28"/>
    </location>
</feature>
<dbReference type="GO" id="GO:0045332">
    <property type="term" value="P:phospholipid translocation"/>
    <property type="evidence" value="ECO:0007669"/>
    <property type="project" value="TreeGrafter"/>
</dbReference>
<protein>
    <recommendedName>
        <fullName evidence="7">Phospholipid-transporting ATPase</fullName>
        <ecNumber evidence="7">7.6.2.1</ecNumber>
    </recommendedName>
</protein>
<feature type="active site" description="4-aspartylphosphate intermediate" evidence="4">
    <location>
        <position position="642"/>
    </location>
</feature>
<evidence type="ECO:0000313" key="11">
    <source>
        <dbReference type="Proteomes" id="UP000310066"/>
    </source>
</evidence>
<feature type="compositionally biased region" description="Polar residues" evidence="8">
    <location>
        <begin position="364"/>
        <end position="386"/>
    </location>
</feature>
<keyword evidence="6" id="KW-0479">Metal-binding</keyword>
<proteinExistence type="inferred from homology"/>
<gene>
    <name evidence="10" type="ORF">B0A54_11055</name>
</gene>
<dbReference type="Gene3D" id="2.70.150.10">
    <property type="entry name" value="Calcium-transporting ATPase, cytoplasmic transduction domain A"/>
    <property type="match status" value="1"/>
</dbReference>
<evidence type="ECO:0000259" key="9">
    <source>
        <dbReference type="Pfam" id="PF16209"/>
    </source>
</evidence>
<feature type="binding site" evidence="5">
    <location>
        <position position="1043"/>
    </location>
    <ligand>
        <name>ATP</name>
        <dbReference type="ChEBI" id="CHEBI:30616"/>
    </ligand>
</feature>
<feature type="domain" description="P-type ATPase N-terminal" evidence="9">
    <location>
        <begin position="147"/>
        <end position="207"/>
    </location>
</feature>
<dbReference type="GO" id="GO:0006897">
    <property type="term" value="P:endocytosis"/>
    <property type="evidence" value="ECO:0007669"/>
    <property type="project" value="TreeGrafter"/>
</dbReference>
<dbReference type="Proteomes" id="UP000310066">
    <property type="component" value="Unassembled WGS sequence"/>
</dbReference>
<feature type="compositionally biased region" description="Low complexity" evidence="8">
    <location>
        <begin position="44"/>
        <end position="53"/>
    </location>
</feature>
<dbReference type="SUPFAM" id="SSF81653">
    <property type="entry name" value="Calcium ATPase, transduction domain A"/>
    <property type="match status" value="1"/>
</dbReference>
<dbReference type="EC" id="7.6.2.1" evidence="7"/>
<dbReference type="InterPro" id="IPR023214">
    <property type="entry name" value="HAD_sf"/>
</dbReference>
<feature type="binding site" evidence="5">
    <location>
        <position position="955"/>
    </location>
    <ligand>
        <name>ATP</name>
        <dbReference type="ChEBI" id="CHEBI:30616"/>
    </ligand>
</feature>
<dbReference type="GO" id="GO:0005802">
    <property type="term" value="C:trans-Golgi network"/>
    <property type="evidence" value="ECO:0007669"/>
    <property type="project" value="TreeGrafter"/>
</dbReference>
<dbReference type="PANTHER" id="PTHR24092">
    <property type="entry name" value="PROBABLE PHOSPHOLIPID-TRANSPORTING ATPASE"/>
    <property type="match status" value="1"/>
</dbReference>
<dbReference type="InterPro" id="IPR013078">
    <property type="entry name" value="His_Pase_superF_clade-1"/>
</dbReference>
<dbReference type="OrthoDB" id="377733at2759"/>
<dbReference type="InterPro" id="IPR018303">
    <property type="entry name" value="ATPase_P-typ_P_site"/>
</dbReference>
<evidence type="ECO:0000256" key="4">
    <source>
        <dbReference type="PIRSR" id="PIRSR606539-1"/>
    </source>
</evidence>
<dbReference type="NCBIfam" id="TIGR01652">
    <property type="entry name" value="ATPase-Plipid"/>
    <property type="match status" value="1"/>
</dbReference>
<feature type="binding site" evidence="6">
    <location>
        <position position="642"/>
    </location>
    <ligand>
        <name>Mg(2+)</name>
        <dbReference type="ChEBI" id="CHEBI:18420"/>
    </ligand>
</feature>
<feature type="binding site" evidence="5">
    <location>
        <position position="757"/>
    </location>
    <ligand>
        <name>ATP</name>
        <dbReference type="ChEBI" id="CHEBI:30616"/>
    </ligand>
</feature>
<dbReference type="PRINTS" id="PR00119">
    <property type="entry name" value="CATATPASE"/>
</dbReference>
<comment type="subcellular location">
    <subcellularLocation>
        <location evidence="7">Membrane</location>
        <topology evidence="7">Multi-pass membrane protein</topology>
    </subcellularLocation>
</comment>
<evidence type="ECO:0000256" key="1">
    <source>
        <dbReference type="ARBA" id="ARBA00022692"/>
    </source>
</evidence>
<feature type="compositionally biased region" description="Basic and acidic residues" evidence="8">
    <location>
        <begin position="75"/>
        <end position="89"/>
    </location>
</feature>
<keyword evidence="5 7" id="KW-0067">ATP-binding</keyword>